<dbReference type="RefSeq" id="WP_030285959.1">
    <property type="nucleotide sequence ID" value="NZ_JBEZVI010000013.1"/>
</dbReference>
<evidence type="ECO:0000313" key="2">
    <source>
        <dbReference type="EMBL" id="MEU3711858.1"/>
    </source>
</evidence>
<proteinExistence type="predicted"/>
<evidence type="ECO:0000256" key="1">
    <source>
        <dbReference type="SAM" id="SignalP"/>
    </source>
</evidence>
<gene>
    <name evidence="2" type="ORF">AB0E61_17375</name>
</gene>
<accession>A0ABV2Z1H7</accession>
<feature type="chain" id="PRO_5045532528" evidence="1">
    <location>
        <begin position="28"/>
        <end position="117"/>
    </location>
</feature>
<protein>
    <submittedName>
        <fullName evidence="2">Uncharacterized protein</fullName>
    </submittedName>
</protein>
<feature type="signal peptide" evidence="1">
    <location>
        <begin position="1"/>
        <end position="27"/>
    </location>
</feature>
<dbReference type="Proteomes" id="UP001550853">
    <property type="component" value="Unassembled WGS sequence"/>
</dbReference>
<reference evidence="2 3" key="1">
    <citation type="submission" date="2024-06" db="EMBL/GenBank/DDBJ databases">
        <title>The Natural Products Discovery Center: Release of the First 8490 Sequenced Strains for Exploring Actinobacteria Biosynthetic Diversity.</title>
        <authorList>
            <person name="Kalkreuter E."/>
            <person name="Kautsar S.A."/>
            <person name="Yang D."/>
            <person name="Bader C.D."/>
            <person name="Teijaro C.N."/>
            <person name="Fluegel L."/>
            <person name="Davis C.M."/>
            <person name="Simpson J.R."/>
            <person name="Lauterbach L."/>
            <person name="Steele A.D."/>
            <person name="Gui C."/>
            <person name="Meng S."/>
            <person name="Li G."/>
            <person name="Viehrig K."/>
            <person name="Ye F."/>
            <person name="Su P."/>
            <person name="Kiefer A.F."/>
            <person name="Nichols A."/>
            <person name="Cepeda A.J."/>
            <person name="Yan W."/>
            <person name="Fan B."/>
            <person name="Jiang Y."/>
            <person name="Adhikari A."/>
            <person name="Zheng C.-J."/>
            <person name="Schuster L."/>
            <person name="Cowan T.M."/>
            <person name="Smanski M.J."/>
            <person name="Chevrette M.G."/>
            <person name="De Carvalho L.P.S."/>
            <person name="Shen B."/>
        </authorList>
    </citation>
    <scope>NUCLEOTIDE SEQUENCE [LARGE SCALE GENOMIC DNA]</scope>
    <source>
        <strain evidence="2 3">NPDC033039</strain>
    </source>
</reference>
<organism evidence="2 3">
    <name type="scientific">Streptomyces catenulae</name>
    <dbReference type="NCBI Taxonomy" id="66875"/>
    <lineage>
        <taxon>Bacteria</taxon>
        <taxon>Bacillati</taxon>
        <taxon>Actinomycetota</taxon>
        <taxon>Actinomycetes</taxon>
        <taxon>Kitasatosporales</taxon>
        <taxon>Streptomycetaceae</taxon>
        <taxon>Streptomyces</taxon>
    </lineage>
</organism>
<name>A0ABV2Z1H7_9ACTN</name>
<sequence>MRLRHTVAAALGALALTVALPASSAQAATGSFTYLVDAQDGAVHTGTLADPPSGVCMTLPEVAQDWVAPAHTPRNDTDDFVTVFSGAGCDGDSFTLRPDGGHATDRLTFRSVLLHRR</sequence>
<dbReference type="EMBL" id="JBEZVI010000013">
    <property type="protein sequence ID" value="MEU3711858.1"/>
    <property type="molecule type" value="Genomic_DNA"/>
</dbReference>
<keyword evidence="3" id="KW-1185">Reference proteome</keyword>
<keyword evidence="1" id="KW-0732">Signal</keyword>
<comment type="caution">
    <text evidence="2">The sequence shown here is derived from an EMBL/GenBank/DDBJ whole genome shotgun (WGS) entry which is preliminary data.</text>
</comment>
<evidence type="ECO:0000313" key="3">
    <source>
        <dbReference type="Proteomes" id="UP001550853"/>
    </source>
</evidence>